<evidence type="ECO:0000256" key="9">
    <source>
        <dbReference type="ARBA" id="ARBA00022729"/>
    </source>
</evidence>
<evidence type="ECO:0000256" key="15">
    <source>
        <dbReference type="ARBA" id="ARBA00023185"/>
    </source>
</evidence>
<evidence type="ECO:0000259" key="18">
    <source>
        <dbReference type="Pfam" id="PF07731"/>
    </source>
</evidence>
<keyword evidence="7" id="KW-0964">Secreted</keyword>
<keyword evidence="9 16" id="KW-0732">Signal</keyword>
<evidence type="ECO:0000256" key="1">
    <source>
        <dbReference type="ARBA" id="ARBA00000349"/>
    </source>
</evidence>
<evidence type="ECO:0000256" key="13">
    <source>
        <dbReference type="ARBA" id="ARBA00023157"/>
    </source>
</evidence>
<dbReference type="Pfam" id="PF00394">
    <property type="entry name" value="Cu-oxidase"/>
    <property type="match status" value="1"/>
</dbReference>
<evidence type="ECO:0000256" key="16">
    <source>
        <dbReference type="SAM" id="SignalP"/>
    </source>
</evidence>
<dbReference type="Pfam" id="PF07731">
    <property type="entry name" value="Cu-oxidase_2"/>
    <property type="match status" value="1"/>
</dbReference>
<evidence type="ECO:0000256" key="4">
    <source>
        <dbReference type="ARBA" id="ARBA00004613"/>
    </source>
</evidence>
<comment type="subcellular location">
    <subcellularLocation>
        <location evidence="4">Secreted</location>
    </subcellularLocation>
</comment>
<dbReference type="EC" id="1.10.3.2" evidence="6"/>
<keyword evidence="11" id="KW-0560">Oxidoreductase</keyword>
<gene>
    <name evidence="20" type="ORF">GcM3_212019</name>
</gene>
<evidence type="ECO:0000256" key="11">
    <source>
        <dbReference type="ARBA" id="ARBA00023002"/>
    </source>
</evidence>
<keyword evidence="21" id="KW-1185">Reference proteome</keyword>
<evidence type="ECO:0000259" key="17">
    <source>
        <dbReference type="Pfam" id="PF00394"/>
    </source>
</evidence>
<evidence type="ECO:0000256" key="6">
    <source>
        <dbReference type="ARBA" id="ARBA00012297"/>
    </source>
</evidence>
<keyword evidence="8" id="KW-0479">Metal-binding</keyword>
<evidence type="ECO:0000313" key="20">
    <source>
        <dbReference type="EMBL" id="RKF54129.1"/>
    </source>
</evidence>
<name>A0A420H9L2_9PEZI</name>
<comment type="similarity">
    <text evidence="5">Belongs to the multicopper oxidase family.</text>
</comment>
<sequence>MLTSFFFASIRSISWFFGAEATPIQPTPLGICSHDATDRACWGQFGLGTDYYEETPETGVTREYWFQIENKTMALDGVERVVLSVNGTVPGPTIIADWGDTVIVHVTNMLTDNGTSIHFHGVRQFRTNYMDGPSSITQCPIPPGDSFTYRWVASQYGSSWYHAHFSVQTWEGVFGGIIINGPATANYDEDKGSLVLSDWSHRTASVLALEAQRTGPPRFDNGLINGTNVFNGTGSRFRTKFVAGTSYRLRIINAAADTHYRFTIDDHIMTVIATDFVAIEPYNTTNLSIGMGQRYDVVVYTNKETRGNFWMRAIAQISCSNHNNPDGVRGIIEYVSEPESASSKNSDLNPPIEPNTTAYPTIDSCDDENIKTLVPRLSIPASPNISLFSAQEATLQQVSPERIAWAMNNSSFVSRWDYPTLEQFGEGNNSWARQQNLIRLPEKDRWVYFLISTNFNASHPIHLHGHDFWVLASGVGTYQENVTLQLENGPRRDVAMLPAFGYLVIAIVTDNPGAWLAHCHIAWHAAEGFALQLLEREDEIRSVEGVFDKEAIQNTCRNWRNFSQSVQIEQDDSGLR</sequence>
<dbReference type="InterPro" id="IPR011706">
    <property type="entry name" value="Cu-oxidase_C"/>
</dbReference>
<feature type="domain" description="Plastocyanin-like" evidence="18">
    <location>
        <begin position="421"/>
        <end position="538"/>
    </location>
</feature>
<protein>
    <recommendedName>
        <fullName evidence="6">laccase</fullName>
        <ecNumber evidence="6">1.10.3.2</ecNumber>
    </recommendedName>
</protein>
<dbReference type="InterPro" id="IPR001117">
    <property type="entry name" value="Cu-oxidase_2nd"/>
</dbReference>
<dbReference type="GO" id="GO:0005576">
    <property type="term" value="C:extracellular region"/>
    <property type="evidence" value="ECO:0007669"/>
    <property type="project" value="UniProtKB-SubCell"/>
</dbReference>
<dbReference type="GO" id="GO:0005507">
    <property type="term" value="F:copper ion binding"/>
    <property type="evidence" value="ECO:0007669"/>
    <property type="project" value="InterPro"/>
</dbReference>
<dbReference type="STRING" id="62708.A0A420H9L2"/>
<dbReference type="PANTHER" id="PTHR11709:SF502">
    <property type="entry name" value="MULTICOPPER OXIDASE"/>
    <property type="match status" value="1"/>
</dbReference>
<feature type="signal peptide" evidence="16">
    <location>
        <begin position="1"/>
        <end position="21"/>
    </location>
</feature>
<dbReference type="InterPro" id="IPR045087">
    <property type="entry name" value="Cu-oxidase_fam"/>
</dbReference>
<keyword evidence="12" id="KW-0186">Copper</keyword>
<dbReference type="FunFam" id="2.60.40.420:FF:000021">
    <property type="entry name" value="Extracellular dihydrogeodin oxidase/laccase"/>
    <property type="match status" value="1"/>
</dbReference>
<evidence type="ECO:0000313" key="21">
    <source>
        <dbReference type="Proteomes" id="UP000283383"/>
    </source>
</evidence>
<comment type="cofactor">
    <cofactor evidence="2">
        <name>Cu cation</name>
        <dbReference type="ChEBI" id="CHEBI:23378"/>
    </cofactor>
</comment>
<comment type="catalytic activity">
    <reaction evidence="1">
        <text>4 hydroquinone + O2 = 4 benzosemiquinone + 2 H2O</text>
        <dbReference type="Rhea" id="RHEA:11276"/>
        <dbReference type="ChEBI" id="CHEBI:15377"/>
        <dbReference type="ChEBI" id="CHEBI:15379"/>
        <dbReference type="ChEBI" id="CHEBI:17594"/>
        <dbReference type="ChEBI" id="CHEBI:17977"/>
        <dbReference type="EC" id="1.10.3.2"/>
    </reaction>
</comment>
<dbReference type="GO" id="GO:0052716">
    <property type="term" value="F:hydroquinone:oxygen oxidoreductase activity"/>
    <property type="evidence" value="ECO:0007669"/>
    <property type="project" value="UniProtKB-EC"/>
</dbReference>
<feature type="domain" description="Plastocyanin-like" evidence="17">
    <location>
        <begin position="194"/>
        <end position="320"/>
    </location>
</feature>
<evidence type="ECO:0000256" key="2">
    <source>
        <dbReference type="ARBA" id="ARBA00001935"/>
    </source>
</evidence>
<dbReference type="SUPFAM" id="SSF49503">
    <property type="entry name" value="Cupredoxins"/>
    <property type="match status" value="3"/>
</dbReference>
<dbReference type="Proteomes" id="UP000283383">
    <property type="component" value="Unassembled WGS sequence"/>
</dbReference>
<keyword evidence="14" id="KW-0325">Glycoprotein</keyword>
<dbReference type="FunFam" id="2.60.40.420:FF:000038">
    <property type="entry name" value="Extracellular dihydrogeodin oxidase/laccase"/>
    <property type="match status" value="1"/>
</dbReference>
<accession>A0A420H9L2</accession>
<dbReference type="Pfam" id="PF07732">
    <property type="entry name" value="Cu-oxidase_3"/>
    <property type="match status" value="1"/>
</dbReference>
<dbReference type="PANTHER" id="PTHR11709">
    <property type="entry name" value="MULTI-COPPER OXIDASE"/>
    <property type="match status" value="1"/>
</dbReference>
<evidence type="ECO:0000256" key="12">
    <source>
        <dbReference type="ARBA" id="ARBA00023008"/>
    </source>
</evidence>
<evidence type="ECO:0000256" key="5">
    <source>
        <dbReference type="ARBA" id="ARBA00010609"/>
    </source>
</evidence>
<evidence type="ECO:0000256" key="8">
    <source>
        <dbReference type="ARBA" id="ARBA00022723"/>
    </source>
</evidence>
<dbReference type="GO" id="GO:0046274">
    <property type="term" value="P:lignin catabolic process"/>
    <property type="evidence" value="ECO:0007669"/>
    <property type="project" value="UniProtKB-KW"/>
</dbReference>
<evidence type="ECO:0000256" key="14">
    <source>
        <dbReference type="ARBA" id="ARBA00023180"/>
    </source>
</evidence>
<organism evidence="20 21">
    <name type="scientific">Golovinomyces cichoracearum</name>
    <dbReference type="NCBI Taxonomy" id="62708"/>
    <lineage>
        <taxon>Eukaryota</taxon>
        <taxon>Fungi</taxon>
        <taxon>Dikarya</taxon>
        <taxon>Ascomycota</taxon>
        <taxon>Pezizomycotina</taxon>
        <taxon>Leotiomycetes</taxon>
        <taxon>Erysiphales</taxon>
        <taxon>Erysiphaceae</taxon>
        <taxon>Golovinomyces</taxon>
    </lineage>
</organism>
<evidence type="ECO:0000259" key="19">
    <source>
        <dbReference type="Pfam" id="PF07732"/>
    </source>
</evidence>
<evidence type="ECO:0000256" key="7">
    <source>
        <dbReference type="ARBA" id="ARBA00022525"/>
    </source>
</evidence>
<evidence type="ECO:0000256" key="10">
    <source>
        <dbReference type="ARBA" id="ARBA00022737"/>
    </source>
</evidence>
<keyword evidence="13" id="KW-1015">Disulfide bond</keyword>
<feature type="chain" id="PRO_5019286926" description="laccase" evidence="16">
    <location>
        <begin position="22"/>
        <end position="576"/>
    </location>
</feature>
<dbReference type="FunFam" id="2.60.40.420:FF:000046">
    <property type="entry name" value="Multicopper oxidase"/>
    <property type="match status" value="1"/>
</dbReference>
<keyword evidence="10" id="KW-0677">Repeat</keyword>
<dbReference type="Gene3D" id="2.60.40.420">
    <property type="entry name" value="Cupredoxins - blue copper proteins"/>
    <property type="match status" value="3"/>
</dbReference>
<dbReference type="CDD" id="cd13901">
    <property type="entry name" value="CuRO_3_MaLCC_like"/>
    <property type="match status" value="1"/>
</dbReference>
<dbReference type="InterPro" id="IPR011707">
    <property type="entry name" value="Cu-oxidase-like_N"/>
</dbReference>
<reference evidence="20 21" key="1">
    <citation type="journal article" date="2018" name="BMC Genomics">
        <title>Comparative genome analyses reveal sequence features reflecting distinct modes of host-adaptation between dicot and monocot powdery mildew.</title>
        <authorList>
            <person name="Wu Y."/>
            <person name="Ma X."/>
            <person name="Pan Z."/>
            <person name="Kale S.D."/>
            <person name="Song Y."/>
            <person name="King H."/>
            <person name="Zhang Q."/>
            <person name="Presley C."/>
            <person name="Deng X."/>
            <person name="Wei C.I."/>
            <person name="Xiao S."/>
        </authorList>
    </citation>
    <scope>NUCLEOTIDE SEQUENCE [LARGE SCALE GENOMIC DNA]</scope>
    <source>
        <strain evidence="20">UMSG3</strain>
    </source>
</reference>
<keyword evidence="15" id="KW-0439">Lignin degradation</keyword>
<evidence type="ECO:0000256" key="3">
    <source>
        <dbReference type="ARBA" id="ARBA00002075"/>
    </source>
</evidence>
<feature type="domain" description="Plastocyanin-like" evidence="19">
    <location>
        <begin position="69"/>
        <end position="182"/>
    </location>
</feature>
<proteinExistence type="inferred from homology"/>
<dbReference type="InterPro" id="IPR008972">
    <property type="entry name" value="Cupredoxin"/>
</dbReference>
<comment type="caution">
    <text evidence="20">The sequence shown here is derived from an EMBL/GenBank/DDBJ whole genome shotgun (WGS) entry which is preliminary data.</text>
</comment>
<dbReference type="EMBL" id="MCBQ01021221">
    <property type="protein sequence ID" value="RKF54129.1"/>
    <property type="molecule type" value="Genomic_DNA"/>
</dbReference>
<dbReference type="AlphaFoldDB" id="A0A420H9L2"/>
<comment type="function">
    <text evidence="3">Lignin degradation and detoxification of lignin-derived products.</text>
</comment>
<dbReference type="CDD" id="cd13880">
    <property type="entry name" value="CuRO_2_MaLCC_like"/>
    <property type="match status" value="1"/>
</dbReference>
<dbReference type="CDD" id="cd13854">
    <property type="entry name" value="CuRO_1_MaLCC_like"/>
    <property type="match status" value="1"/>
</dbReference>